<dbReference type="InterPro" id="IPR018077">
    <property type="entry name" value="Glyco_hydro_fam25_subgr"/>
</dbReference>
<comment type="catalytic activity">
    <reaction evidence="1">
        <text>Hydrolysis of (1-&gt;4)-beta-linkages between N-acetylmuramic acid and N-acetyl-D-glucosamine residues in a peptidoglycan and between N-acetyl-D-glucosamine residues in chitodextrins.</text>
        <dbReference type="EC" id="3.2.1.17"/>
    </reaction>
</comment>
<evidence type="ECO:0000256" key="3">
    <source>
        <dbReference type="ARBA" id="ARBA00012732"/>
    </source>
</evidence>
<dbReference type="KEGG" id="vg:40093105"/>
<evidence type="ECO:0000256" key="4">
    <source>
        <dbReference type="ARBA" id="ARBA00022529"/>
    </source>
</evidence>
<dbReference type="EMBL" id="KU160660">
    <property type="protein sequence ID" value="ALY09877.1"/>
    <property type="molecule type" value="Genomic_DNA"/>
</dbReference>
<evidence type="ECO:0000259" key="10">
    <source>
        <dbReference type="PROSITE" id="PS51782"/>
    </source>
</evidence>
<gene>
    <name evidence="11" type="primary">31</name>
    <name evidence="11" type="ORF">PRINCESSTRINA_31</name>
</gene>
<reference evidence="11 12" key="1">
    <citation type="submission" date="2015-11" db="EMBL/GenBank/DDBJ databases">
        <authorList>
            <person name="Terry K."/>
            <person name="Dunbar D."/>
            <person name="Bradley K.W."/>
            <person name="Asai D.J."/>
            <person name="Bowman C.A."/>
            <person name="Russell D.A."/>
            <person name="Pope W.H."/>
            <person name="Jacobs-Sera D."/>
            <person name="Hendrix R.W."/>
            <person name="Hatfull G.F."/>
        </authorList>
    </citation>
    <scope>NUCLEOTIDE SEQUENCE [LARGE SCALE GENOMIC DNA]</scope>
</reference>
<feature type="domain" description="LysM" evidence="10">
    <location>
        <begin position="506"/>
        <end position="550"/>
    </location>
</feature>
<name>A0A0U4JD12_9CAUD</name>
<comment type="similarity">
    <text evidence="2">Belongs to the glycosyl hydrolase 25 family.</text>
</comment>
<dbReference type="GeneID" id="40093105"/>
<dbReference type="Pfam" id="PF05257">
    <property type="entry name" value="CHAP"/>
    <property type="match status" value="1"/>
</dbReference>
<protein>
    <recommendedName>
        <fullName evidence="3">lysozyme</fullName>
        <ecNumber evidence="3">3.2.1.17</ecNumber>
    </recommendedName>
</protein>
<dbReference type="PROSITE" id="PS50911">
    <property type="entry name" value="CHAP"/>
    <property type="match status" value="1"/>
</dbReference>
<keyword evidence="7" id="KW-0326">Glycosidase</keyword>
<dbReference type="Pfam" id="PF01476">
    <property type="entry name" value="LysM"/>
    <property type="match status" value="3"/>
</dbReference>
<dbReference type="InterPro" id="IPR036779">
    <property type="entry name" value="LysM_dom_sf"/>
</dbReference>
<dbReference type="GO" id="GO:0016998">
    <property type="term" value="P:cell wall macromolecule catabolic process"/>
    <property type="evidence" value="ECO:0007669"/>
    <property type="project" value="InterPro"/>
</dbReference>
<dbReference type="PROSITE" id="PS51904">
    <property type="entry name" value="GLYCOSYL_HYDROL_F25_2"/>
    <property type="match status" value="1"/>
</dbReference>
<dbReference type="SUPFAM" id="SSF54106">
    <property type="entry name" value="LysM domain"/>
    <property type="match status" value="3"/>
</dbReference>
<accession>A0A0U4JD12</accession>
<evidence type="ECO:0000256" key="2">
    <source>
        <dbReference type="ARBA" id="ARBA00010646"/>
    </source>
</evidence>
<dbReference type="InterPro" id="IPR017853">
    <property type="entry name" value="GH"/>
</dbReference>
<evidence type="ECO:0000256" key="1">
    <source>
        <dbReference type="ARBA" id="ARBA00000632"/>
    </source>
</evidence>
<dbReference type="CDD" id="cd00599">
    <property type="entry name" value="GH25_muramidase"/>
    <property type="match status" value="1"/>
</dbReference>
<evidence type="ECO:0000256" key="8">
    <source>
        <dbReference type="ARBA" id="ARBA00023316"/>
    </source>
</evidence>
<keyword evidence="5" id="KW-0732">Signal</keyword>
<dbReference type="Gene3D" id="3.90.1720.10">
    <property type="entry name" value="endopeptidase domain like (from Nostoc punctiforme)"/>
    <property type="match status" value="1"/>
</dbReference>
<evidence type="ECO:0000256" key="7">
    <source>
        <dbReference type="ARBA" id="ARBA00023295"/>
    </source>
</evidence>
<dbReference type="Pfam" id="PF01183">
    <property type="entry name" value="Glyco_hydro_25"/>
    <property type="match status" value="1"/>
</dbReference>
<keyword evidence="8" id="KW-0961">Cell wall biogenesis/degradation</keyword>
<dbReference type="GO" id="GO:0009253">
    <property type="term" value="P:peptidoglycan catabolic process"/>
    <property type="evidence" value="ECO:0007669"/>
    <property type="project" value="InterPro"/>
</dbReference>
<dbReference type="InterPro" id="IPR007921">
    <property type="entry name" value="CHAP_dom"/>
</dbReference>
<dbReference type="PANTHER" id="PTHR33734">
    <property type="entry name" value="LYSM DOMAIN-CONTAINING GPI-ANCHORED PROTEIN 2"/>
    <property type="match status" value="1"/>
</dbReference>
<dbReference type="SMART" id="SM00641">
    <property type="entry name" value="Glyco_25"/>
    <property type="match status" value="1"/>
</dbReference>
<evidence type="ECO:0000313" key="12">
    <source>
        <dbReference type="Proteomes" id="UP000229287"/>
    </source>
</evidence>
<evidence type="ECO:0000256" key="6">
    <source>
        <dbReference type="ARBA" id="ARBA00022801"/>
    </source>
</evidence>
<dbReference type="GO" id="GO:0008932">
    <property type="term" value="F:lytic endotransglycosylase activity"/>
    <property type="evidence" value="ECO:0007669"/>
    <property type="project" value="TreeGrafter"/>
</dbReference>
<dbReference type="OrthoDB" id="1961at10239"/>
<dbReference type="PANTHER" id="PTHR33734:SF22">
    <property type="entry name" value="MEMBRANE-BOUND LYTIC MUREIN TRANSGLYCOSYLASE D"/>
    <property type="match status" value="1"/>
</dbReference>
<dbReference type="CDD" id="cd00118">
    <property type="entry name" value="LysM"/>
    <property type="match status" value="3"/>
</dbReference>
<keyword evidence="6" id="KW-0378">Hydrolase</keyword>
<dbReference type="SUPFAM" id="SSF54001">
    <property type="entry name" value="Cysteine proteinases"/>
    <property type="match status" value="1"/>
</dbReference>
<feature type="domain" description="LysM" evidence="10">
    <location>
        <begin position="389"/>
        <end position="433"/>
    </location>
</feature>
<dbReference type="Proteomes" id="UP000229287">
    <property type="component" value="Segment"/>
</dbReference>
<sequence length="551" mass="57851">MTTASQERFLSGAAGNYYDPDGVYAFQCVDTAIAYAMACYPEVNWETTFGRGNARDHYPKSNAYFDSIPNVVGDLNSFPQRGDIVVWGGDNFNPYGHIAVVLWADGYSMRVLQQNADGSARLPTQIATVGYVIPGAGGVVGWLRPKVSGTAPTPAPAPVAGRLNGIDVSMHQGTALSFAATGAQFVGIKATEGAGYTDPQYVANVAKARREGLPIIHYHFARPFAQDGNTATAEADWFLSVVRPQLGPDDILALDFEAENTHRTDWANDFLDLVHANTEKRPWLYANQSVANQAGWDAVKAKYPLWCARYPSPVIQSWSPLNAAPSVPGWNLVMWQYSQSGRLSGYGGDLDLNVFYGDMGAWQTLAAGGNWIAPVVPPVVAPPVAGSASQCIVEPGDTLSAIAAQFGVDLGALIKANPGINPELIYPGQVLNLPGGGPLTNPGAVSQCIVDAGDSLAGIAAQFGVDLGALISLNGITNPDLIFPGQLLNLPAKVAAPAAPAPAAVRQVIVDPGDTLGGIATQFGVDAGALARVNGITNPDYIQAGQVLNLP</sequence>
<dbReference type="Gene3D" id="3.10.350.10">
    <property type="entry name" value="LysM domain"/>
    <property type="match status" value="3"/>
</dbReference>
<organism evidence="11 12">
    <name type="scientific">Arthrobacter phage PrincessTrina</name>
    <dbReference type="NCBI Taxonomy" id="1772328"/>
    <lineage>
        <taxon>Viruses</taxon>
        <taxon>Duplodnaviria</taxon>
        <taxon>Heunggongvirae</taxon>
        <taxon>Uroviricota</taxon>
        <taxon>Caudoviricetes</taxon>
        <taxon>Klausavirus</taxon>
        <taxon>Klausavirus princesstrina</taxon>
    </lineage>
</organism>
<dbReference type="InterPro" id="IPR002053">
    <property type="entry name" value="Glyco_hydro_25"/>
</dbReference>
<evidence type="ECO:0000313" key="11">
    <source>
        <dbReference type="EMBL" id="ALY09877.1"/>
    </source>
</evidence>
<keyword evidence="12" id="KW-1185">Reference proteome</keyword>
<dbReference type="GO" id="GO:0003796">
    <property type="term" value="F:lysozyme activity"/>
    <property type="evidence" value="ECO:0007669"/>
    <property type="project" value="UniProtKB-EC"/>
</dbReference>
<dbReference type="SMART" id="SM00257">
    <property type="entry name" value="LysM"/>
    <property type="match status" value="3"/>
</dbReference>
<dbReference type="PROSITE" id="PS51782">
    <property type="entry name" value="LYSM"/>
    <property type="match status" value="3"/>
</dbReference>
<dbReference type="InterPro" id="IPR038765">
    <property type="entry name" value="Papain-like_cys_pep_sf"/>
</dbReference>
<feature type="domain" description="Peptidase C51" evidence="9">
    <location>
        <begin position="3"/>
        <end position="144"/>
    </location>
</feature>
<dbReference type="EC" id="3.2.1.17" evidence="3"/>
<evidence type="ECO:0000259" key="9">
    <source>
        <dbReference type="PROSITE" id="PS50911"/>
    </source>
</evidence>
<dbReference type="SUPFAM" id="SSF51445">
    <property type="entry name" value="(Trans)glycosidases"/>
    <property type="match status" value="1"/>
</dbReference>
<proteinExistence type="inferred from homology"/>
<dbReference type="Gene3D" id="3.20.20.80">
    <property type="entry name" value="Glycosidases"/>
    <property type="match status" value="1"/>
</dbReference>
<keyword evidence="4" id="KW-0929">Antimicrobial</keyword>
<dbReference type="RefSeq" id="YP_009616605.1">
    <property type="nucleotide sequence ID" value="NC_042053.1"/>
</dbReference>
<dbReference type="InterPro" id="IPR018392">
    <property type="entry name" value="LysM"/>
</dbReference>
<dbReference type="GO" id="GO:0071555">
    <property type="term" value="P:cell wall organization"/>
    <property type="evidence" value="ECO:0007669"/>
    <property type="project" value="UniProtKB-KW"/>
</dbReference>
<feature type="domain" description="LysM" evidence="10">
    <location>
        <begin position="446"/>
        <end position="490"/>
    </location>
</feature>
<evidence type="ECO:0000256" key="5">
    <source>
        <dbReference type="ARBA" id="ARBA00022729"/>
    </source>
</evidence>
<dbReference type="GO" id="GO:0001897">
    <property type="term" value="P:symbiont-mediated cytolysis of host cell"/>
    <property type="evidence" value="ECO:0007669"/>
    <property type="project" value="UniProtKB-ARBA"/>
</dbReference>